<sequence length="201" mass="22257">MKVETYEPRQYHAGEFVRAQSLVTINRAIDESRIIEGIASTPATDRYGDIVEPEGAVFRTPLPLLVNHNPAETVGQVLLGAASVAGITFRAQLAKIVEPGPLKDRVDGAWQAIKAGLLAHVSIGFRALKTEQMHDGGIRYLSWEWLELSLTPLPANPNARIENVRGQSVADLVERELRLDRAGRSRRDYSKARVVRLRDDG</sequence>
<feature type="domain" description="Prohead serine protease" evidence="4">
    <location>
        <begin position="62"/>
        <end position="164"/>
    </location>
</feature>
<dbReference type="EMBL" id="JACHDD010000007">
    <property type="protein sequence ID" value="MBB5426163.1"/>
    <property type="molecule type" value="Genomic_DNA"/>
</dbReference>
<accession>A0A7W8Q973</accession>
<proteinExistence type="predicted"/>
<dbReference type="GO" id="GO:0008233">
    <property type="term" value="F:peptidase activity"/>
    <property type="evidence" value="ECO:0007669"/>
    <property type="project" value="UniProtKB-KW"/>
</dbReference>
<keyword evidence="6" id="KW-1185">Reference proteome</keyword>
<evidence type="ECO:0000256" key="2">
    <source>
        <dbReference type="ARBA" id="ARBA00022670"/>
    </source>
</evidence>
<dbReference type="GO" id="GO:0006508">
    <property type="term" value="P:proteolysis"/>
    <property type="evidence" value="ECO:0007669"/>
    <property type="project" value="UniProtKB-KW"/>
</dbReference>
<evidence type="ECO:0000256" key="3">
    <source>
        <dbReference type="ARBA" id="ARBA00022801"/>
    </source>
</evidence>
<reference evidence="5 6" key="1">
    <citation type="submission" date="2020-08" db="EMBL/GenBank/DDBJ databases">
        <title>Genomic Encyclopedia of Type Strains, Phase IV (KMG-V): Genome sequencing to study the core and pangenomes of soil and plant-associated prokaryotes.</title>
        <authorList>
            <person name="Whitman W."/>
        </authorList>
    </citation>
    <scope>NUCLEOTIDE SEQUENCE [LARGE SCALE GENOMIC DNA]</scope>
    <source>
        <strain evidence="5 6">JPY158</strain>
    </source>
</reference>
<dbReference type="InterPro" id="IPR054613">
    <property type="entry name" value="Peptidase_S78_dom"/>
</dbReference>
<evidence type="ECO:0000313" key="6">
    <source>
        <dbReference type="Proteomes" id="UP000592780"/>
    </source>
</evidence>
<dbReference type="Pfam" id="PF04586">
    <property type="entry name" value="Peptidase_S78"/>
    <property type="match status" value="1"/>
</dbReference>
<gene>
    <name evidence="5" type="ORF">HDG40_004337</name>
</gene>
<comment type="caution">
    <text evidence="5">The sequence shown here is derived from an EMBL/GenBank/DDBJ whole genome shotgun (WGS) entry which is preliminary data.</text>
</comment>
<dbReference type="RefSeq" id="WP_184131169.1">
    <property type="nucleotide sequence ID" value="NZ_JACHDD010000007.1"/>
</dbReference>
<protein>
    <submittedName>
        <fullName evidence="5">HK97 family phage prohead protease</fullName>
    </submittedName>
</protein>
<dbReference type="AlphaFoldDB" id="A0A7W8Q973"/>
<keyword evidence="3" id="KW-0378">Hydrolase</keyword>
<evidence type="ECO:0000259" key="4">
    <source>
        <dbReference type="Pfam" id="PF04586"/>
    </source>
</evidence>
<keyword evidence="2 5" id="KW-0645">Protease</keyword>
<evidence type="ECO:0000313" key="5">
    <source>
        <dbReference type="EMBL" id="MBB5426163.1"/>
    </source>
</evidence>
<keyword evidence="1" id="KW-1188">Viral release from host cell</keyword>
<organism evidence="5 6">
    <name type="scientific">Paraburkholderia atlantica</name>
    <dbReference type="NCBI Taxonomy" id="2654982"/>
    <lineage>
        <taxon>Bacteria</taxon>
        <taxon>Pseudomonadati</taxon>
        <taxon>Pseudomonadota</taxon>
        <taxon>Betaproteobacteria</taxon>
        <taxon>Burkholderiales</taxon>
        <taxon>Burkholderiaceae</taxon>
        <taxon>Paraburkholderia</taxon>
    </lineage>
</organism>
<dbReference type="Proteomes" id="UP000592780">
    <property type="component" value="Unassembled WGS sequence"/>
</dbReference>
<evidence type="ECO:0000256" key="1">
    <source>
        <dbReference type="ARBA" id="ARBA00022612"/>
    </source>
</evidence>
<name>A0A7W8Q973_PARAM</name>